<reference evidence="12" key="2">
    <citation type="submission" date="2015-03" db="EMBL/GenBank/DDBJ databases">
        <title>Genome sequence of Paenibacillus beijingensis strain DSM 24997T.</title>
        <authorList>
            <person name="Kwak Y."/>
            <person name="Shin J.-H."/>
        </authorList>
    </citation>
    <scope>NUCLEOTIDE SEQUENCE [LARGE SCALE GENOMIC DNA]</scope>
    <source>
        <strain evidence="12">DSM 24997</strain>
    </source>
</reference>
<dbReference type="NCBIfam" id="TIGR01766">
    <property type="entry name" value="IS200/IS605 family accessory protein TnpB-like domain"/>
    <property type="match status" value="1"/>
</dbReference>
<feature type="domain" description="Cas12f1-like TNB" evidence="9">
    <location>
        <begin position="291"/>
        <end position="359"/>
    </location>
</feature>
<dbReference type="Pfam" id="PF07282">
    <property type="entry name" value="Cas12f1-like_TNB"/>
    <property type="match status" value="1"/>
</dbReference>
<proteinExistence type="inferred from homology"/>
<evidence type="ECO:0000256" key="4">
    <source>
        <dbReference type="ARBA" id="ARBA00022723"/>
    </source>
</evidence>
<keyword evidence="5" id="KW-0862">Zinc</keyword>
<dbReference type="OrthoDB" id="56768at2"/>
<feature type="domain" description="Probable transposase IS891/IS1136/IS1341" evidence="8">
    <location>
        <begin position="176"/>
        <end position="279"/>
    </location>
</feature>
<gene>
    <name evidence="11" type="ORF">VN24_02620</name>
</gene>
<dbReference type="InterPro" id="IPR010095">
    <property type="entry name" value="Cas12f1-like_TNB"/>
</dbReference>
<dbReference type="KEGG" id="pbj:VN24_02620"/>
<evidence type="ECO:0000256" key="6">
    <source>
        <dbReference type="ARBA" id="ARBA00023125"/>
    </source>
</evidence>
<dbReference type="InterPro" id="IPR053522">
    <property type="entry name" value="RNA-guided_endonuclease_TnpB"/>
</dbReference>
<dbReference type="PANTHER" id="PTHR30405:SF25">
    <property type="entry name" value="RNA-GUIDED DNA ENDONUCLEASE INSQ-RELATED"/>
    <property type="match status" value="1"/>
</dbReference>
<dbReference type="AlphaFoldDB" id="A0A0D5NF18"/>
<keyword evidence="7" id="KW-0233">DNA recombination</keyword>
<dbReference type="RefSeq" id="WP_045669160.1">
    <property type="nucleotide sequence ID" value="NZ_CP011058.1"/>
</dbReference>
<keyword evidence="12" id="KW-1185">Reference proteome</keyword>
<dbReference type="Pfam" id="PF01385">
    <property type="entry name" value="OrfB_IS605"/>
    <property type="match status" value="1"/>
</dbReference>
<dbReference type="STRING" id="1126833.VN24_02620"/>
<dbReference type="NCBIfam" id="NF038281">
    <property type="entry name" value="IS200_TnpB"/>
    <property type="match status" value="1"/>
</dbReference>
<evidence type="ECO:0000259" key="9">
    <source>
        <dbReference type="Pfam" id="PF07282"/>
    </source>
</evidence>
<sequence>MHKAFRFRIYPDREQQTLIHQTLGCCRFIYNRFLALRTQVYENERKTLTYKACSRKLTLLKRESGFDWLRKVDATALQSAIKSLDDAFKRFFTKQNDYPQFKRKRASGQSYTTKNNNDAIRVEGNRIQLPKLGLVRFAKSREIEGRILSATVRRNPSGKYFVSVLCEMLYCPYVRVDKTKSVGIDLGLKHFAILSTGETIYNPKYLRKYETKLAFWQRRLSRRQKDGQNRAKARMKIARLHEKVANCREDYLHKLSTRLIRENQTICLEDLQVENMLKNHKLARSIADASWSRFGEMIAYKAAWHGRNVITVNKSFPSSQICSACGQRNPDVKDLKVREWTCPMCGAQHDRDHNAAINIEREGLHLLE</sequence>
<dbReference type="PATRIC" id="fig|1126833.4.peg.581"/>
<evidence type="ECO:0000256" key="3">
    <source>
        <dbReference type="ARBA" id="ARBA00022578"/>
    </source>
</evidence>
<evidence type="ECO:0000256" key="7">
    <source>
        <dbReference type="ARBA" id="ARBA00023172"/>
    </source>
</evidence>
<name>A0A0D5NF18_9BACL</name>
<dbReference type="InterPro" id="IPR001959">
    <property type="entry name" value="Transposase"/>
</dbReference>
<accession>A0A0D5NF18</accession>
<comment type="similarity">
    <text evidence="1">In the C-terminal section; belongs to the transposase 35 family.</text>
</comment>
<organism evidence="11 12">
    <name type="scientific">Paenibacillus beijingensis</name>
    <dbReference type="NCBI Taxonomy" id="1126833"/>
    <lineage>
        <taxon>Bacteria</taxon>
        <taxon>Bacillati</taxon>
        <taxon>Bacillota</taxon>
        <taxon>Bacilli</taxon>
        <taxon>Bacillales</taxon>
        <taxon>Paenibacillaceae</taxon>
        <taxon>Paenibacillus</taxon>
    </lineage>
</organism>
<protein>
    <submittedName>
        <fullName evidence="11">Transposase</fullName>
    </submittedName>
</protein>
<evidence type="ECO:0000256" key="5">
    <source>
        <dbReference type="ARBA" id="ARBA00022833"/>
    </source>
</evidence>
<dbReference type="NCBIfam" id="NF040570">
    <property type="entry name" value="guided_TnpB"/>
    <property type="match status" value="1"/>
</dbReference>
<dbReference type="InterPro" id="IPR051399">
    <property type="entry name" value="RNA-guided_DNA_endo/Transpos"/>
</dbReference>
<evidence type="ECO:0000256" key="2">
    <source>
        <dbReference type="ARBA" id="ARBA00011044"/>
    </source>
</evidence>
<evidence type="ECO:0000259" key="8">
    <source>
        <dbReference type="Pfam" id="PF01385"/>
    </source>
</evidence>
<evidence type="ECO:0000313" key="12">
    <source>
        <dbReference type="Proteomes" id="UP000032633"/>
    </source>
</evidence>
<comment type="similarity">
    <text evidence="2">In the N-terminal section; belongs to the transposase 2 family.</text>
</comment>
<reference evidence="11 12" key="1">
    <citation type="journal article" date="2015" name="J. Biotechnol.">
        <title>Complete genome sequence of Paenibacillus beijingensis 7188(T) (=DSM 24997(T)), a novel rhizobacterium from jujube garden soil.</title>
        <authorList>
            <person name="Kwak Y."/>
            <person name="Shin J.H."/>
        </authorList>
    </citation>
    <scope>NUCLEOTIDE SEQUENCE [LARGE SCALE GENOMIC DNA]</scope>
    <source>
        <strain evidence="11 12">DSM 24997</strain>
    </source>
</reference>
<dbReference type="EMBL" id="CP011058">
    <property type="protein sequence ID" value="AJY73725.1"/>
    <property type="molecule type" value="Genomic_DNA"/>
</dbReference>
<evidence type="ECO:0000259" key="10">
    <source>
        <dbReference type="Pfam" id="PF12323"/>
    </source>
</evidence>
<keyword evidence="4" id="KW-0479">Metal-binding</keyword>
<dbReference type="PANTHER" id="PTHR30405">
    <property type="entry name" value="TRANSPOSASE"/>
    <property type="match status" value="1"/>
</dbReference>
<dbReference type="GO" id="GO:0006310">
    <property type="term" value="P:DNA recombination"/>
    <property type="evidence" value="ECO:0007669"/>
    <property type="project" value="UniProtKB-KW"/>
</dbReference>
<dbReference type="GO" id="GO:0046872">
    <property type="term" value="F:metal ion binding"/>
    <property type="evidence" value="ECO:0007669"/>
    <property type="project" value="UniProtKB-KW"/>
</dbReference>
<feature type="domain" description="Transposase putative helix-turn-helix" evidence="10">
    <location>
        <begin position="1"/>
        <end position="46"/>
    </location>
</feature>
<dbReference type="GO" id="GO:0032196">
    <property type="term" value="P:transposition"/>
    <property type="evidence" value="ECO:0007669"/>
    <property type="project" value="UniProtKB-KW"/>
</dbReference>
<dbReference type="InterPro" id="IPR021027">
    <property type="entry name" value="Transposase_put_HTH"/>
</dbReference>
<dbReference type="GO" id="GO:0003677">
    <property type="term" value="F:DNA binding"/>
    <property type="evidence" value="ECO:0007669"/>
    <property type="project" value="UniProtKB-KW"/>
</dbReference>
<evidence type="ECO:0000313" key="11">
    <source>
        <dbReference type="EMBL" id="AJY73725.1"/>
    </source>
</evidence>
<keyword evidence="6" id="KW-0238">DNA-binding</keyword>
<evidence type="ECO:0000256" key="1">
    <source>
        <dbReference type="ARBA" id="ARBA00008761"/>
    </source>
</evidence>
<dbReference type="HOGENOM" id="CLU_032903_0_0_9"/>
<keyword evidence="3" id="KW-0815">Transposition</keyword>
<dbReference type="Proteomes" id="UP000032633">
    <property type="component" value="Chromosome"/>
</dbReference>
<dbReference type="Pfam" id="PF12323">
    <property type="entry name" value="HTH_OrfB_IS605"/>
    <property type="match status" value="1"/>
</dbReference>